<feature type="domain" description="Nucleoside diphosphate kinase-like" evidence="7">
    <location>
        <begin position="9"/>
        <end position="165"/>
    </location>
</feature>
<dbReference type="PANTHER" id="PTHR46161">
    <property type="entry name" value="NUCLEOSIDE DIPHOSPHATE KINASE"/>
    <property type="match status" value="1"/>
</dbReference>
<organism evidence="8 9">
    <name type="scientific">Candidatus Roizmanbacteria bacterium GW2011_GWA2_32_13</name>
    <dbReference type="NCBI Taxonomy" id="1618475"/>
    <lineage>
        <taxon>Bacteria</taxon>
        <taxon>Candidatus Roizmaniibacteriota</taxon>
    </lineage>
</organism>
<accession>A0A0F9YQZ2</accession>
<protein>
    <submittedName>
        <fullName evidence="8">Nucleoside diphosphate kinase</fullName>
    </submittedName>
</protein>
<dbReference type="SUPFAM" id="SSF54919">
    <property type="entry name" value="Nucleoside diphosphate kinase, NDK"/>
    <property type="match status" value="1"/>
</dbReference>
<dbReference type="GO" id="GO:0005524">
    <property type="term" value="F:ATP binding"/>
    <property type="evidence" value="ECO:0007669"/>
    <property type="project" value="UniProtKB-KW"/>
</dbReference>
<dbReference type="PROSITE" id="PS51374">
    <property type="entry name" value="NDPK_LIKE"/>
    <property type="match status" value="1"/>
</dbReference>
<evidence type="ECO:0000256" key="3">
    <source>
        <dbReference type="ARBA" id="ARBA00022741"/>
    </source>
</evidence>
<name>A0A0F9YQZ2_9BACT</name>
<keyword evidence="3" id="KW-0547">Nucleotide-binding</keyword>
<evidence type="ECO:0000313" key="9">
    <source>
        <dbReference type="Proteomes" id="UP000034349"/>
    </source>
</evidence>
<evidence type="ECO:0000259" key="7">
    <source>
        <dbReference type="SMART" id="SM00562"/>
    </source>
</evidence>
<proteinExistence type="inferred from homology"/>
<keyword evidence="4 8" id="KW-0418">Kinase</keyword>
<dbReference type="Proteomes" id="UP000034349">
    <property type="component" value="Unassembled WGS sequence"/>
</dbReference>
<keyword evidence="2" id="KW-0808">Transferase</keyword>
<gene>
    <name evidence="8" type="ORF">UR23_C0040G0005</name>
</gene>
<dbReference type="EMBL" id="LBOK01000040">
    <property type="protein sequence ID" value="KKP33913.1"/>
    <property type="molecule type" value="Genomic_DNA"/>
</dbReference>
<evidence type="ECO:0000256" key="5">
    <source>
        <dbReference type="ARBA" id="ARBA00022840"/>
    </source>
</evidence>
<evidence type="ECO:0000256" key="1">
    <source>
        <dbReference type="ARBA" id="ARBA00008142"/>
    </source>
</evidence>
<reference evidence="8 9" key="1">
    <citation type="journal article" date="2015" name="Nature">
        <title>rRNA introns, odd ribosomes, and small enigmatic genomes across a large radiation of phyla.</title>
        <authorList>
            <person name="Brown C.T."/>
            <person name="Hug L.A."/>
            <person name="Thomas B.C."/>
            <person name="Sharon I."/>
            <person name="Castelle C.J."/>
            <person name="Singh A."/>
            <person name="Wilkins M.J."/>
            <person name="Williams K.H."/>
            <person name="Banfield J.F."/>
        </authorList>
    </citation>
    <scope>NUCLEOTIDE SEQUENCE [LARGE SCALE GENOMIC DNA]</scope>
</reference>
<dbReference type="AlphaFoldDB" id="A0A0F9YQZ2"/>
<comment type="similarity">
    <text evidence="1 6">Belongs to the NDK family.</text>
</comment>
<evidence type="ECO:0000256" key="4">
    <source>
        <dbReference type="ARBA" id="ARBA00022777"/>
    </source>
</evidence>
<sequence>MQTTIESKLPYSIAIIKPDAHEDILAEMITKEIEDNGLAIAHRKDMVLSLEQAEEIYAEHADRPYFWASVKSLQGEKDSDYATVFVVESNEGPCLAKLQAIKGRSDMGGIRLKYRLFSRKELEDKGLSGDELTEELSKNRLHVPDTDEASKQLINKLLTDEEINELKERNPEFYKDLREIVKENKELKMLPPAR</sequence>
<dbReference type="SMART" id="SM00562">
    <property type="entry name" value="NDK"/>
    <property type="match status" value="1"/>
</dbReference>
<comment type="caution">
    <text evidence="8">The sequence shown here is derived from an EMBL/GenBank/DDBJ whole genome shotgun (WGS) entry which is preliminary data.</text>
</comment>
<dbReference type="InterPro" id="IPR034907">
    <property type="entry name" value="NDK-like_dom"/>
</dbReference>
<dbReference type="Gene3D" id="3.30.70.141">
    <property type="entry name" value="Nucleoside diphosphate kinase-like domain"/>
    <property type="match status" value="1"/>
</dbReference>
<evidence type="ECO:0000256" key="2">
    <source>
        <dbReference type="ARBA" id="ARBA00022679"/>
    </source>
</evidence>
<keyword evidence="5" id="KW-0067">ATP-binding</keyword>
<evidence type="ECO:0000256" key="6">
    <source>
        <dbReference type="PROSITE-ProRule" id="PRU00706"/>
    </source>
</evidence>
<dbReference type="PANTHER" id="PTHR46161:SF3">
    <property type="entry name" value="NUCLEOSIDE DIPHOSPHATE KINASE DDB_G0292928-RELATED"/>
    <property type="match status" value="1"/>
</dbReference>
<dbReference type="GO" id="GO:0016301">
    <property type="term" value="F:kinase activity"/>
    <property type="evidence" value="ECO:0007669"/>
    <property type="project" value="UniProtKB-KW"/>
</dbReference>
<dbReference type="InterPro" id="IPR036850">
    <property type="entry name" value="NDK-like_dom_sf"/>
</dbReference>
<comment type="caution">
    <text evidence="6">Lacks conserved residue(s) required for the propagation of feature annotation.</text>
</comment>
<dbReference type="Pfam" id="PF00334">
    <property type="entry name" value="NDK"/>
    <property type="match status" value="1"/>
</dbReference>
<evidence type="ECO:0000313" key="8">
    <source>
        <dbReference type="EMBL" id="KKP33913.1"/>
    </source>
</evidence>